<dbReference type="PANTHER" id="PTHR44858:SF1">
    <property type="entry name" value="UDP-N-ACETYLGLUCOSAMINE--PEPTIDE N-ACETYLGLUCOSAMINYLTRANSFERASE SPINDLY-RELATED"/>
    <property type="match status" value="1"/>
</dbReference>
<sequence length="532" mass="58403">MPEQHLKPVYAYQDWEIDLARRELRLRGAPVPIGSRAFEIIGVLVEAAGDTINKYDLMGRIWPGAVVEENTLQFHISAIRKAFGPDRGLLKTAFGRGYRLLGKWAIREESAPALTGALEQPHTAGQPLLNAAPEPLALPDKPSIAVLPFQNMSGDPEQEYFADGIVEDIITALTRFKSLFVIARNSSFTYKGKPVDIKQVGRQLGVRYVLEGSVRRAGNRVRITGQLIDAATNNHLWADKFDGAIEDIFSLQDQVTAAVVGLIAPAVERAEIQRVKRKPTDRLDSYDLYLRGLALQRTGSFEEARALHKKAIEKDPENARAYANLALTYNTQQAISGIALSAEERSEAIRLANSAANLAADDAVPLAQAGHVLTYIGRNYDRGSSMTTEAVALNANHAFVWLSRGWVALMCDEPETAIESFDRLLRLDPLDPNRRYAWIGIAFALFCLGRYVEGCEWAAKAAQLHAEAHSLGALIINSIGAGRIDDARDAAAHLLKLRPDFRVSHSGEVFRSRSAATRDLISKALQASGLPP</sequence>
<dbReference type="Gene3D" id="1.10.10.10">
    <property type="entry name" value="Winged helix-like DNA-binding domain superfamily/Winged helix DNA-binding domain"/>
    <property type="match status" value="1"/>
</dbReference>
<dbReference type="Proteomes" id="UP000051913">
    <property type="component" value="Unassembled WGS sequence"/>
</dbReference>
<dbReference type="Gene3D" id="3.40.50.10610">
    <property type="entry name" value="ABC-type transport auxiliary lipoprotein component"/>
    <property type="match status" value="1"/>
</dbReference>
<evidence type="ECO:0000256" key="2">
    <source>
        <dbReference type="ARBA" id="ARBA00022803"/>
    </source>
</evidence>
<dbReference type="SUPFAM" id="SSF46894">
    <property type="entry name" value="C-terminal effector domain of the bipartite response regulators"/>
    <property type="match status" value="1"/>
</dbReference>
<dbReference type="RefSeq" id="WP_057854273.1">
    <property type="nucleotide sequence ID" value="NZ_LLXX01000179.1"/>
</dbReference>
<evidence type="ECO:0000313" key="8">
    <source>
        <dbReference type="Proteomes" id="UP000051913"/>
    </source>
</evidence>
<protein>
    <recommendedName>
        <fullName evidence="6">OmpR/PhoB-type domain-containing protein</fullName>
    </recommendedName>
</protein>
<dbReference type="SUPFAM" id="SSF48452">
    <property type="entry name" value="TPR-like"/>
    <property type="match status" value="1"/>
</dbReference>
<evidence type="ECO:0000256" key="5">
    <source>
        <dbReference type="PROSITE-ProRule" id="PRU01091"/>
    </source>
</evidence>
<dbReference type="PANTHER" id="PTHR44858">
    <property type="entry name" value="TETRATRICOPEPTIDE REPEAT PROTEIN 6"/>
    <property type="match status" value="1"/>
</dbReference>
<dbReference type="InterPro" id="IPR050498">
    <property type="entry name" value="Ycf3"/>
</dbReference>
<keyword evidence="2 4" id="KW-0802">TPR repeat</keyword>
<feature type="repeat" description="TPR" evidence="4">
    <location>
        <begin position="285"/>
        <end position="318"/>
    </location>
</feature>
<accession>A0A0R3KR46</accession>
<dbReference type="InterPro" id="IPR036388">
    <property type="entry name" value="WH-like_DNA-bd_sf"/>
</dbReference>
<evidence type="ECO:0000259" key="6">
    <source>
        <dbReference type="PROSITE" id="PS51755"/>
    </source>
</evidence>
<dbReference type="PROSITE" id="PS50005">
    <property type="entry name" value="TPR"/>
    <property type="match status" value="2"/>
</dbReference>
<feature type="repeat" description="TPR" evidence="4">
    <location>
        <begin position="398"/>
        <end position="431"/>
    </location>
</feature>
<dbReference type="Pfam" id="PF13414">
    <property type="entry name" value="TPR_11"/>
    <property type="match status" value="1"/>
</dbReference>
<organism evidence="7 8">
    <name type="scientific">Bradyrhizobium valentinum</name>
    <dbReference type="NCBI Taxonomy" id="1518501"/>
    <lineage>
        <taxon>Bacteria</taxon>
        <taxon>Pseudomonadati</taxon>
        <taxon>Pseudomonadota</taxon>
        <taxon>Alphaproteobacteria</taxon>
        <taxon>Hyphomicrobiales</taxon>
        <taxon>Nitrobacteraceae</taxon>
        <taxon>Bradyrhizobium</taxon>
    </lineage>
</organism>
<dbReference type="CDD" id="cd00383">
    <property type="entry name" value="trans_reg_C"/>
    <property type="match status" value="1"/>
</dbReference>
<dbReference type="Gene3D" id="1.25.40.10">
    <property type="entry name" value="Tetratricopeptide repeat domain"/>
    <property type="match status" value="1"/>
</dbReference>
<dbReference type="InterPro" id="IPR019734">
    <property type="entry name" value="TPR_rpt"/>
</dbReference>
<feature type="DNA-binding region" description="OmpR/PhoB-type" evidence="5">
    <location>
        <begin position="7"/>
        <end position="102"/>
    </location>
</feature>
<feature type="domain" description="OmpR/PhoB-type" evidence="6">
    <location>
        <begin position="7"/>
        <end position="102"/>
    </location>
</feature>
<gene>
    <name evidence="7" type="ORF">CP49_30080</name>
</gene>
<evidence type="ECO:0000313" key="7">
    <source>
        <dbReference type="EMBL" id="KRQ98081.1"/>
    </source>
</evidence>
<dbReference type="GO" id="GO:0000160">
    <property type="term" value="P:phosphorelay signal transduction system"/>
    <property type="evidence" value="ECO:0007669"/>
    <property type="project" value="InterPro"/>
</dbReference>
<dbReference type="EMBL" id="LLXX01000179">
    <property type="protein sequence ID" value="KRQ98081.1"/>
    <property type="molecule type" value="Genomic_DNA"/>
</dbReference>
<keyword evidence="1" id="KW-0677">Repeat</keyword>
<proteinExistence type="predicted"/>
<name>A0A0R3KR46_9BRAD</name>
<dbReference type="SMART" id="SM00028">
    <property type="entry name" value="TPR"/>
    <property type="match status" value="3"/>
</dbReference>
<dbReference type="SMART" id="SM00862">
    <property type="entry name" value="Trans_reg_C"/>
    <property type="match status" value="1"/>
</dbReference>
<reference evidence="7 8" key="1">
    <citation type="submission" date="2014-03" db="EMBL/GenBank/DDBJ databases">
        <title>Bradyrhizobium valentinum sp. nov., isolated from effective nodules of Lupinus mariae-josephae, a lupine endemic of basic-lime soils in Eastern Spain.</title>
        <authorList>
            <person name="Duran D."/>
            <person name="Rey L."/>
            <person name="Navarro A."/>
            <person name="Busquets A."/>
            <person name="Imperial J."/>
            <person name="Ruiz-Argueso T."/>
        </authorList>
    </citation>
    <scope>NUCLEOTIDE SEQUENCE [LARGE SCALE GENOMIC DNA]</scope>
    <source>
        <strain evidence="7 8">LmjM3</strain>
    </source>
</reference>
<evidence type="ECO:0000256" key="1">
    <source>
        <dbReference type="ARBA" id="ARBA00022737"/>
    </source>
</evidence>
<dbReference type="GO" id="GO:0006355">
    <property type="term" value="P:regulation of DNA-templated transcription"/>
    <property type="evidence" value="ECO:0007669"/>
    <property type="project" value="InterPro"/>
</dbReference>
<dbReference type="PROSITE" id="PS51755">
    <property type="entry name" value="OMPR_PHOB"/>
    <property type="match status" value="1"/>
</dbReference>
<evidence type="ECO:0000256" key="4">
    <source>
        <dbReference type="PROSITE-ProRule" id="PRU00339"/>
    </source>
</evidence>
<comment type="caution">
    <text evidence="7">The sequence shown here is derived from an EMBL/GenBank/DDBJ whole genome shotgun (WGS) entry which is preliminary data.</text>
</comment>
<dbReference type="InterPro" id="IPR001867">
    <property type="entry name" value="OmpR/PhoB-type_DNA-bd"/>
</dbReference>
<dbReference type="GO" id="GO:0003677">
    <property type="term" value="F:DNA binding"/>
    <property type="evidence" value="ECO:0007669"/>
    <property type="project" value="UniProtKB-UniRule"/>
</dbReference>
<dbReference type="Pfam" id="PF00486">
    <property type="entry name" value="Trans_reg_C"/>
    <property type="match status" value="1"/>
</dbReference>
<keyword evidence="3 5" id="KW-0238">DNA-binding</keyword>
<dbReference type="AlphaFoldDB" id="A0A0R3KR46"/>
<evidence type="ECO:0000256" key="3">
    <source>
        <dbReference type="ARBA" id="ARBA00023125"/>
    </source>
</evidence>
<dbReference type="InterPro" id="IPR016032">
    <property type="entry name" value="Sig_transdc_resp-reg_C-effctor"/>
</dbReference>
<keyword evidence="8" id="KW-1185">Reference proteome</keyword>
<dbReference type="InterPro" id="IPR011990">
    <property type="entry name" value="TPR-like_helical_dom_sf"/>
</dbReference>